<dbReference type="AlphaFoldDB" id="A0A8R1XNA4"/>
<feature type="region of interest" description="Disordered" evidence="2">
    <location>
        <begin position="101"/>
        <end position="123"/>
    </location>
</feature>
<dbReference type="EMBL" id="CMVM020000016">
    <property type="status" value="NOT_ANNOTATED_CDS"/>
    <property type="molecule type" value="Genomic_DNA"/>
</dbReference>
<protein>
    <submittedName>
        <fullName evidence="4">Uncharacterized protein</fullName>
    </submittedName>
</protein>
<dbReference type="PROSITE" id="PS51257">
    <property type="entry name" value="PROKAR_LIPOPROTEIN"/>
    <property type="match status" value="1"/>
</dbReference>
<dbReference type="Proteomes" id="UP000024404">
    <property type="component" value="Unassembled WGS sequence"/>
</dbReference>
<accession>A0A8R1XNA4</accession>
<feature type="signal peptide" evidence="3">
    <location>
        <begin position="1"/>
        <end position="20"/>
    </location>
</feature>
<evidence type="ECO:0000256" key="3">
    <source>
        <dbReference type="SAM" id="SignalP"/>
    </source>
</evidence>
<evidence type="ECO:0000313" key="5">
    <source>
        <dbReference type="Proteomes" id="UP000024404"/>
    </source>
</evidence>
<feature type="coiled-coil region" evidence="1">
    <location>
        <begin position="44"/>
        <end position="79"/>
    </location>
</feature>
<evidence type="ECO:0000313" key="4">
    <source>
        <dbReference type="EnsemblMetazoa" id="OVOC11950.1"/>
    </source>
</evidence>
<reference evidence="5" key="1">
    <citation type="submission" date="2013-10" db="EMBL/GenBank/DDBJ databases">
        <title>Genome sequencing of Onchocerca volvulus.</title>
        <authorList>
            <person name="Cotton J."/>
            <person name="Tsai J."/>
            <person name="Stanley E."/>
            <person name="Tracey A."/>
            <person name="Holroyd N."/>
            <person name="Lustigman S."/>
            <person name="Berriman M."/>
        </authorList>
    </citation>
    <scope>NUCLEOTIDE SEQUENCE</scope>
</reference>
<name>A0A8R1XNA4_ONCVO</name>
<reference evidence="4" key="2">
    <citation type="submission" date="2022-06" db="UniProtKB">
        <authorList>
            <consortium name="EnsemblMetazoa"/>
        </authorList>
    </citation>
    <scope>IDENTIFICATION</scope>
</reference>
<keyword evidence="1" id="KW-0175">Coiled coil</keyword>
<dbReference type="EnsemblMetazoa" id="OVOC11950.1">
    <property type="protein sequence ID" value="OVOC11950.1"/>
    <property type="gene ID" value="WBGene00248759"/>
</dbReference>
<sequence>MSGKYLISALGFLLVAISCAYPTEKETVEPIDTMVKDDIDLVKAEVAEAEEADVEKEVAELTEEEAAEIAEVLDEMEEEFFAFLLFDFILDLFRETLEKNSESQEASIDEVMPEIQGVSAEEA</sequence>
<evidence type="ECO:0000256" key="2">
    <source>
        <dbReference type="SAM" id="MobiDB-lite"/>
    </source>
</evidence>
<organism evidence="4 5">
    <name type="scientific">Onchocerca volvulus</name>
    <dbReference type="NCBI Taxonomy" id="6282"/>
    <lineage>
        <taxon>Eukaryota</taxon>
        <taxon>Metazoa</taxon>
        <taxon>Ecdysozoa</taxon>
        <taxon>Nematoda</taxon>
        <taxon>Chromadorea</taxon>
        <taxon>Rhabditida</taxon>
        <taxon>Spirurina</taxon>
        <taxon>Spiruromorpha</taxon>
        <taxon>Filarioidea</taxon>
        <taxon>Onchocercidae</taxon>
        <taxon>Onchocerca</taxon>
    </lineage>
</organism>
<keyword evidence="3" id="KW-0732">Signal</keyword>
<proteinExistence type="predicted"/>
<evidence type="ECO:0000256" key="1">
    <source>
        <dbReference type="SAM" id="Coils"/>
    </source>
</evidence>
<keyword evidence="5" id="KW-1185">Reference proteome</keyword>
<feature type="chain" id="PRO_5035777851" evidence="3">
    <location>
        <begin position="21"/>
        <end position="123"/>
    </location>
</feature>